<comment type="caution">
    <text evidence="1">The sequence shown here is derived from an EMBL/GenBank/DDBJ whole genome shotgun (WGS) entry which is preliminary data.</text>
</comment>
<name>A0A822Z5W5_NELNU</name>
<proteinExistence type="predicted"/>
<accession>A0A822Z5W5</accession>
<organism evidence="1 2">
    <name type="scientific">Nelumbo nucifera</name>
    <name type="common">Sacred lotus</name>
    <dbReference type="NCBI Taxonomy" id="4432"/>
    <lineage>
        <taxon>Eukaryota</taxon>
        <taxon>Viridiplantae</taxon>
        <taxon>Streptophyta</taxon>
        <taxon>Embryophyta</taxon>
        <taxon>Tracheophyta</taxon>
        <taxon>Spermatophyta</taxon>
        <taxon>Magnoliopsida</taxon>
        <taxon>Proteales</taxon>
        <taxon>Nelumbonaceae</taxon>
        <taxon>Nelumbo</taxon>
    </lineage>
</organism>
<sequence>MPMFKFFDIISANHISRTLNSAVLELAHCM</sequence>
<gene>
    <name evidence="1" type="ORF">HUJ06_009027</name>
</gene>
<dbReference type="Proteomes" id="UP000607653">
    <property type="component" value="Unassembled WGS sequence"/>
</dbReference>
<protein>
    <submittedName>
        <fullName evidence="1">Uncharacterized protein</fullName>
    </submittedName>
</protein>
<evidence type="ECO:0000313" key="2">
    <source>
        <dbReference type="Proteomes" id="UP000607653"/>
    </source>
</evidence>
<dbReference type="AlphaFoldDB" id="A0A822Z5W5"/>
<reference evidence="1 2" key="1">
    <citation type="journal article" date="2020" name="Mol. Biol. Evol.">
        <title>Distinct Expression and Methylation Patterns for Genes with Different Fates following a Single Whole-Genome Duplication in Flowering Plants.</title>
        <authorList>
            <person name="Shi T."/>
            <person name="Rahmani R.S."/>
            <person name="Gugger P.F."/>
            <person name="Wang M."/>
            <person name="Li H."/>
            <person name="Zhang Y."/>
            <person name="Li Z."/>
            <person name="Wang Q."/>
            <person name="Van de Peer Y."/>
            <person name="Marchal K."/>
            <person name="Chen J."/>
        </authorList>
    </citation>
    <scope>NUCLEOTIDE SEQUENCE [LARGE SCALE GENOMIC DNA]</scope>
    <source>
        <tissue evidence="1">Leaf</tissue>
    </source>
</reference>
<evidence type="ECO:0000313" key="1">
    <source>
        <dbReference type="EMBL" id="DAD38386.1"/>
    </source>
</evidence>
<keyword evidence="2" id="KW-1185">Reference proteome</keyword>
<dbReference type="EMBL" id="DUZY01000004">
    <property type="protein sequence ID" value="DAD38386.1"/>
    <property type="molecule type" value="Genomic_DNA"/>
</dbReference>